<dbReference type="GO" id="GO:0004602">
    <property type="term" value="F:glutathione peroxidase activity"/>
    <property type="evidence" value="ECO:0007669"/>
    <property type="project" value="TreeGrafter"/>
</dbReference>
<evidence type="ECO:0000256" key="2">
    <source>
        <dbReference type="ARBA" id="ARBA00022679"/>
    </source>
</evidence>
<dbReference type="EC" id="2.5.1.18" evidence="4"/>
<dbReference type="GO" id="GO:0005739">
    <property type="term" value="C:mitochondrion"/>
    <property type="evidence" value="ECO:0007669"/>
    <property type="project" value="TreeGrafter"/>
</dbReference>
<reference evidence="7 8" key="1">
    <citation type="journal article" date="2017" name="Curr. Biol.">
        <title>Genome architecture and evolution of a unichromosomal asexual nematode.</title>
        <authorList>
            <person name="Fradin H."/>
            <person name="Zegar C."/>
            <person name="Gutwein M."/>
            <person name="Lucas J."/>
            <person name="Kovtun M."/>
            <person name="Corcoran D."/>
            <person name="Baugh L.R."/>
            <person name="Kiontke K."/>
            <person name="Gunsalus K."/>
            <person name="Fitch D.H."/>
            <person name="Piano F."/>
        </authorList>
    </citation>
    <scope>NUCLEOTIDE SEQUENCE [LARGE SCALE GENOMIC DNA]</scope>
    <source>
        <strain evidence="7">PF1309</strain>
    </source>
</reference>
<dbReference type="PIRSF" id="PIRSF006386">
    <property type="entry name" value="HCCAis_GSTk"/>
    <property type="match status" value="1"/>
</dbReference>
<dbReference type="GO" id="GO:0005777">
    <property type="term" value="C:peroxisome"/>
    <property type="evidence" value="ECO:0007669"/>
    <property type="project" value="TreeGrafter"/>
</dbReference>
<feature type="domain" description="DSBA-like thioredoxin" evidence="6">
    <location>
        <begin position="7"/>
        <end position="207"/>
    </location>
</feature>
<comment type="catalytic activity">
    <reaction evidence="3 4">
        <text>RX + glutathione = an S-substituted glutathione + a halide anion + H(+)</text>
        <dbReference type="Rhea" id="RHEA:16437"/>
        <dbReference type="ChEBI" id="CHEBI:15378"/>
        <dbReference type="ChEBI" id="CHEBI:16042"/>
        <dbReference type="ChEBI" id="CHEBI:17792"/>
        <dbReference type="ChEBI" id="CHEBI:57925"/>
        <dbReference type="ChEBI" id="CHEBI:90779"/>
        <dbReference type="EC" id="2.5.1.18"/>
    </reaction>
</comment>
<dbReference type="SUPFAM" id="SSF52833">
    <property type="entry name" value="Thioredoxin-like"/>
    <property type="match status" value="1"/>
</dbReference>
<dbReference type="Pfam" id="PF01323">
    <property type="entry name" value="DSBA"/>
    <property type="match status" value="1"/>
</dbReference>
<protein>
    <recommendedName>
        <fullName evidence="4">Glutathione S-transferase kappa</fullName>
        <ecNumber evidence="4">2.5.1.18</ecNumber>
    </recommendedName>
</protein>
<dbReference type="OrthoDB" id="4664297at2759"/>
<comment type="similarity">
    <text evidence="1 4">Belongs to the GST superfamily. Kappa family.</text>
</comment>
<gene>
    <name evidence="7" type="ORF">WR25_23178</name>
</gene>
<sequence>MPPKFRIEFFYDLFSPYSYLGFEALHRYANFWSDTAVVLRPIWLGAVFKSVENAQTPAASPFKMKNLKTDFELNAKYLGLGDLRLPNDFQKLVFTKPSVYAMRILIAARQRDEKLLLPLTRAFYLRFFQENKGIFEEQDFQEVLKQCKIPDYEAILEAQKSQQVKDELAKNINDAVQSECFGAPWHLIYDSNGKLIGKVFGSDRMHIISMIMGKQYLGPNPEKPFSKL</sequence>
<dbReference type="InterPro" id="IPR051924">
    <property type="entry name" value="GST_Kappa/NadH"/>
</dbReference>
<dbReference type="InterPro" id="IPR001853">
    <property type="entry name" value="DSBA-like_thioredoxin_dom"/>
</dbReference>
<keyword evidence="2 4" id="KW-0808">Transferase</keyword>
<evidence type="ECO:0000256" key="3">
    <source>
        <dbReference type="ARBA" id="ARBA00047960"/>
    </source>
</evidence>
<proteinExistence type="inferred from homology"/>
<dbReference type="PANTHER" id="PTHR42943">
    <property type="entry name" value="GLUTATHIONE S-TRANSFERASE KAPPA"/>
    <property type="match status" value="1"/>
</dbReference>
<organism evidence="7 8">
    <name type="scientific">Diploscapter pachys</name>
    <dbReference type="NCBI Taxonomy" id="2018661"/>
    <lineage>
        <taxon>Eukaryota</taxon>
        <taxon>Metazoa</taxon>
        <taxon>Ecdysozoa</taxon>
        <taxon>Nematoda</taxon>
        <taxon>Chromadorea</taxon>
        <taxon>Rhabditida</taxon>
        <taxon>Rhabditina</taxon>
        <taxon>Rhabditomorpha</taxon>
        <taxon>Rhabditoidea</taxon>
        <taxon>Rhabditidae</taxon>
        <taxon>Diploscapter</taxon>
    </lineage>
</organism>
<dbReference type="PANTHER" id="PTHR42943:SF2">
    <property type="entry name" value="GLUTATHIONE S-TRANSFERASE KAPPA 1"/>
    <property type="match status" value="1"/>
</dbReference>
<dbReference type="InterPro" id="IPR014440">
    <property type="entry name" value="HCCAis_GSTk"/>
</dbReference>
<dbReference type="GO" id="GO:0006749">
    <property type="term" value="P:glutathione metabolic process"/>
    <property type="evidence" value="ECO:0007669"/>
    <property type="project" value="TreeGrafter"/>
</dbReference>
<evidence type="ECO:0000259" key="6">
    <source>
        <dbReference type="Pfam" id="PF01323"/>
    </source>
</evidence>
<dbReference type="FunFam" id="3.40.30.10:FF:000096">
    <property type="entry name" value="Glutathione S-transferase kappa"/>
    <property type="match status" value="1"/>
</dbReference>
<dbReference type="InterPro" id="IPR036249">
    <property type="entry name" value="Thioredoxin-like_sf"/>
</dbReference>
<dbReference type="Proteomes" id="UP000218231">
    <property type="component" value="Unassembled WGS sequence"/>
</dbReference>
<dbReference type="STRING" id="2018661.A0A2A2LZS3"/>
<evidence type="ECO:0000256" key="1">
    <source>
        <dbReference type="ARBA" id="ARBA00006494"/>
    </source>
</evidence>
<keyword evidence="8" id="KW-1185">Reference proteome</keyword>
<feature type="active site" description="Nucleophile" evidence="5">
    <location>
        <position position="15"/>
    </location>
</feature>
<dbReference type="Gene3D" id="3.40.30.10">
    <property type="entry name" value="Glutaredoxin"/>
    <property type="match status" value="1"/>
</dbReference>
<accession>A0A2A2LZS3</accession>
<evidence type="ECO:0000256" key="4">
    <source>
        <dbReference type="PIRNR" id="PIRNR006386"/>
    </source>
</evidence>
<dbReference type="AlphaFoldDB" id="A0A2A2LZS3"/>
<name>A0A2A2LZS3_9BILA</name>
<evidence type="ECO:0000313" key="7">
    <source>
        <dbReference type="EMBL" id="PAV91732.1"/>
    </source>
</evidence>
<comment type="caution">
    <text evidence="7">The sequence shown here is derived from an EMBL/GenBank/DDBJ whole genome shotgun (WGS) entry which is preliminary data.</text>
</comment>
<dbReference type="GO" id="GO:0004364">
    <property type="term" value="F:glutathione transferase activity"/>
    <property type="evidence" value="ECO:0007669"/>
    <property type="project" value="UniProtKB-UniRule"/>
</dbReference>
<dbReference type="EMBL" id="LIAE01006299">
    <property type="protein sequence ID" value="PAV91732.1"/>
    <property type="molecule type" value="Genomic_DNA"/>
</dbReference>
<evidence type="ECO:0000256" key="5">
    <source>
        <dbReference type="PIRSR" id="PIRSR006386-1"/>
    </source>
</evidence>
<evidence type="ECO:0000313" key="8">
    <source>
        <dbReference type="Proteomes" id="UP000218231"/>
    </source>
</evidence>